<dbReference type="AlphaFoldDB" id="A0AA40ET31"/>
<protein>
    <submittedName>
        <fullName evidence="2">Uncharacterized protein</fullName>
    </submittedName>
</protein>
<reference evidence="2" key="1">
    <citation type="submission" date="2023-06" db="EMBL/GenBank/DDBJ databases">
        <title>Genome-scale phylogeny and comparative genomics of the fungal order Sordariales.</title>
        <authorList>
            <consortium name="Lawrence Berkeley National Laboratory"/>
            <person name="Hensen N."/>
            <person name="Bonometti L."/>
            <person name="Westerberg I."/>
            <person name="Brannstrom I.O."/>
            <person name="Guillou S."/>
            <person name="Cros-Aarteil S."/>
            <person name="Calhoun S."/>
            <person name="Haridas S."/>
            <person name="Kuo A."/>
            <person name="Mondo S."/>
            <person name="Pangilinan J."/>
            <person name="Riley R."/>
            <person name="Labutti K."/>
            <person name="Andreopoulos B."/>
            <person name="Lipzen A."/>
            <person name="Chen C."/>
            <person name="Yanf M."/>
            <person name="Daum C."/>
            <person name="Ng V."/>
            <person name="Clum A."/>
            <person name="Steindorff A."/>
            <person name="Ohm R."/>
            <person name="Martin F."/>
            <person name="Silar P."/>
            <person name="Natvig D."/>
            <person name="Lalanne C."/>
            <person name="Gautier V."/>
            <person name="Ament-Velasquez S.L."/>
            <person name="Kruys A."/>
            <person name="Hutchinson M.I."/>
            <person name="Powell A.J."/>
            <person name="Barry K."/>
            <person name="Miller A.N."/>
            <person name="Grigoriev I.V."/>
            <person name="Debuchy R."/>
            <person name="Gladieux P."/>
            <person name="Thoren M.H."/>
            <person name="Johannesson H."/>
        </authorList>
    </citation>
    <scope>NUCLEOTIDE SEQUENCE</scope>
    <source>
        <strain evidence="2">CBS 540.89</strain>
    </source>
</reference>
<keyword evidence="1" id="KW-0732">Signal</keyword>
<accession>A0AA40ET31</accession>
<keyword evidence="3" id="KW-1185">Reference proteome</keyword>
<feature type="chain" id="PRO_5041457018" evidence="1">
    <location>
        <begin position="29"/>
        <end position="79"/>
    </location>
</feature>
<feature type="signal peptide" evidence="1">
    <location>
        <begin position="1"/>
        <end position="28"/>
    </location>
</feature>
<sequence length="79" mass="8473">MLPSTPFHRLGPLLAVLAVWDTAPSVASKEVSDEKLFSTTAAAIDDKESDGESVLKQGIQGLVSRVEEEMGGLELSRFI</sequence>
<proteinExistence type="predicted"/>
<comment type="caution">
    <text evidence="2">The sequence shown here is derived from an EMBL/GenBank/DDBJ whole genome shotgun (WGS) entry which is preliminary data.</text>
</comment>
<organism evidence="2 3">
    <name type="scientific">Apiosordaria backusii</name>
    <dbReference type="NCBI Taxonomy" id="314023"/>
    <lineage>
        <taxon>Eukaryota</taxon>
        <taxon>Fungi</taxon>
        <taxon>Dikarya</taxon>
        <taxon>Ascomycota</taxon>
        <taxon>Pezizomycotina</taxon>
        <taxon>Sordariomycetes</taxon>
        <taxon>Sordariomycetidae</taxon>
        <taxon>Sordariales</taxon>
        <taxon>Lasiosphaeriaceae</taxon>
        <taxon>Apiosordaria</taxon>
    </lineage>
</organism>
<dbReference type="Proteomes" id="UP001172159">
    <property type="component" value="Unassembled WGS sequence"/>
</dbReference>
<dbReference type="EMBL" id="JAUKTV010000002">
    <property type="protein sequence ID" value="KAK0744907.1"/>
    <property type="molecule type" value="Genomic_DNA"/>
</dbReference>
<evidence type="ECO:0000313" key="3">
    <source>
        <dbReference type="Proteomes" id="UP001172159"/>
    </source>
</evidence>
<evidence type="ECO:0000256" key="1">
    <source>
        <dbReference type="SAM" id="SignalP"/>
    </source>
</evidence>
<evidence type="ECO:0000313" key="2">
    <source>
        <dbReference type="EMBL" id="KAK0744907.1"/>
    </source>
</evidence>
<name>A0AA40ET31_9PEZI</name>
<gene>
    <name evidence="2" type="ORF">B0T21DRAFT_358635</name>
</gene>